<protein>
    <recommendedName>
        <fullName evidence="3">Holliday junction resolvase</fullName>
    </recommendedName>
</protein>
<gene>
    <name evidence="1" type="ORF">GCM10007857_61680</name>
</gene>
<dbReference type="Proteomes" id="UP001156905">
    <property type="component" value="Unassembled WGS sequence"/>
</dbReference>
<comment type="caution">
    <text evidence="1">The sequence shown here is derived from an EMBL/GenBank/DDBJ whole genome shotgun (WGS) entry which is preliminary data.</text>
</comment>
<dbReference type="SUPFAM" id="SSF53098">
    <property type="entry name" value="Ribonuclease H-like"/>
    <property type="match status" value="1"/>
</dbReference>
<keyword evidence="2" id="KW-1185">Reference proteome</keyword>
<proteinExistence type="predicted"/>
<accession>A0ABQ6B941</accession>
<reference evidence="2" key="1">
    <citation type="journal article" date="2019" name="Int. J. Syst. Evol. Microbiol.">
        <title>The Global Catalogue of Microorganisms (GCM) 10K type strain sequencing project: providing services to taxonomists for standard genome sequencing and annotation.</title>
        <authorList>
            <consortium name="The Broad Institute Genomics Platform"/>
            <consortium name="The Broad Institute Genome Sequencing Center for Infectious Disease"/>
            <person name="Wu L."/>
            <person name="Ma J."/>
        </authorList>
    </citation>
    <scope>NUCLEOTIDE SEQUENCE [LARGE SCALE GENOMIC DNA]</scope>
    <source>
        <strain evidence="2">NBRC 102520</strain>
    </source>
</reference>
<evidence type="ECO:0000313" key="2">
    <source>
        <dbReference type="Proteomes" id="UP001156905"/>
    </source>
</evidence>
<organism evidence="1 2">
    <name type="scientific">Bradyrhizobium iriomotense</name>
    <dbReference type="NCBI Taxonomy" id="441950"/>
    <lineage>
        <taxon>Bacteria</taxon>
        <taxon>Pseudomonadati</taxon>
        <taxon>Pseudomonadota</taxon>
        <taxon>Alphaproteobacteria</taxon>
        <taxon>Hyphomicrobiales</taxon>
        <taxon>Nitrobacteraceae</taxon>
        <taxon>Bradyrhizobium</taxon>
    </lineage>
</organism>
<name>A0ABQ6B941_9BRAD</name>
<sequence>MSALGLNISKGTIWYCVLQGPRDQPTHVDSGRHRFNPGQSRPDLANYCKQTFGELIDRFPSSKVAYRLTLNAKSADQVAYLCFPFGILNLVAHERGVAVREFTTPSFTKKALGIAGDKFDACDSSIVGRPDKWDRDAKLAALSAWMMLDV</sequence>
<evidence type="ECO:0000313" key="1">
    <source>
        <dbReference type="EMBL" id="GLR89455.1"/>
    </source>
</evidence>
<dbReference type="InterPro" id="IPR012337">
    <property type="entry name" value="RNaseH-like_sf"/>
</dbReference>
<dbReference type="EMBL" id="BSOW01000025">
    <property type="protein sequence ID" value="GLR89455.1"/>
    <property type="molecule type" value="Genomic_DNA"/>
</dbReference>
<evidence type="ECO:0008006" key="3">
    <source>
        <dbReference type="Google" id="ProtNLM"/>
    </source>
</evidence>